<keyword evidence="2" id="KW-1185">Reference proteome</keyword>
<gene>
    <name evidence="1" type="ORF">Tco_0910938</name>
</gene>
<sequence>MTRLNQARIRSKEQCDGLINQVNIKSVEISDLNAHLQENVLEITDLKDELRKLKGKALVDNVVTKHTIDPDMFKNDEDPITPKM</sequence>
<evidence type="ECO:0000313" key="2">
    <source>
        <dbReference type="Proteomes" id="UP001151760"/>
    </source>
</evidence>
<accession>A0ABQ5CWI1</accession>
<comment type="caution">
    <text evidence="1">The sequence shown here is derived from an EMBL/GenBank/DDBJ whole genome shotgun (WGS) entry which is preliminary data.</text>
</comment>
<organism evidence="1 2">
    <name type="scientific">Tanacetum coccineum</name>
    <dbReference type="NCBI Taxonomy" id="301880"/>
    <lineage>
        <taxon>Eukaryota</taxon>
        <taxon>Viridiplantae</taxon>
        <taxon>Streptophyta</taxon>
        <taxon>Embryophyta</taxon>
        <taxon>Tracheophyta</taxon>
        <taxon>Spermatophyta</taxon>
        <taxon>Magnoliopsida</taxon>
        <taxon>eudicotyledons</taxon>
        <taxon>Gunneridae</taxon>
        <taxon>Pentapetalae</taxon>
        <taxon>asterids</taxon>
        <taxon>campanulids</taxon>
        <taxon>Asterales</taxon>
        <taxon>Asteraceae</taxon>
        <taxon>Asteroideae</taxon>
        <taxon>Anthemideae</taxon>
        <taxon>Anthemidinae</taxon>
        <taxon>Tanacetum</taxon>
    </lineage>
</organism>
<dbReference type="EMBL" id="BQNB010014644">
    <property type="protein sequence ID" value="GJT30663.1"/>
    <property type="molecule type" value="Genomic_DNA"/>
</dbReference>
<dbReference type="Proteomes" id="UP001151760">
    <property type="component" value="Unassembled WGS sequence"/>
</dbReference>
<reference evidence="1" key="2">
    <citation type="submission" date="2022-01" db="EMBL/GenBank/DDBJ databases">
        <authorList>
            <person name="Yamashiro T."/>
            <person name="Shiraishi A."/>
            <person name="Satake H."/>
            <person name="Nakayama K."/>
        </authorList>
    </citation>
    <scope>NUCLEOTIDE SEQUENCE</scope>
</reference>
<name>A0ABQ5CWI1_9ASTR</name>
<evidence type="ECO:0000313" key="1">
    <source>
        <dbReference type="EMBL" id="GJT30663.1"/>
    </source>
</evidence>
<reference evidence="1" key="1">
    <citation type="journal article" date="2022" name="Int. J. Mol. Sci.">
        <title>Draft Genome of Tanacetum Coccineum: Genomic Comparison of Closely Related Tanacetum-Family Plants.</title>
        <authorList>
            <person name="Yamashiro T."/>
            <person name="Shiraishi A."/>
            <person name="Nakayama K."/>
            <person name="Satake H."/>
        </authorList>
    </citation>
    <scope>NUCLEOTIDE SEQUENCE</scope>
</reference>
<proteinExistence type="predicted"/>
<protein>
    <submittedName>
        <fullName evidence="1">Uncharacterized protein</fullName>
    </submittedName>
</protein>